<keyword evidence="3" id="KW-1185">Reference proteome</keyword>
<accession>A0A484AUL8</accession>
<evidence type="ECO:0008006" key="4">
    <source>
        <dbReference type="Google" id="ProtNLM"/>
    </source>
</evidence>
<feature type="region of interest" description="Disordered" evidence="1">
    <location>
        <begin position="1"/>
        <end position="72"/>
    </location>
</feature>
<evidence type="ECO:0000313" key="2">
    <source>
        <dbReference type="EMBL" id="TDG39245.1"/>
    </source>
</evidence>
<protein>
    <recommendedName>
        <fullName evidence="4">Integrase catalytic domain-containing protein</fullName>
    </recommendedName>
</protein>
<gene>
    <name evidence="2" type="ORF">AWZ03_014332</name>
</gene>
<evidence type="ECO:0000313" key="3">
    <source>
        <dbReference type="Proteomes" id="UP000295192"/>
    </source>
</evidence>
<feature type="compositionally biased region" description="Acidic residues" evidence="1">
    <location>
        <begin position="23"/>
        <end position="39"/>
    </location>
</feature>
<dbReference type="Gene3D" id="3.30.420.10">
    <property type="entry name" value="Ribonuclease H-like superfamily/Ribonuclease H"/>
    <property type="match status" value="1"/>
</dbReference>
<feature type="compositionally biased region" description="Polar residues" evidence="1">
    <location>
        <begin position="1"/>
        <end position="11"/>
    </location>
</feature>
<name>A0A484AUL8_DRONA</name>
<sequence>MLKLSDSTTMENEVIVISSEDKREEEEAARIEDESDTDTEPFPGTGYERRGDPGMGREYYRSREERPPPKLRHTIHRSSINIAERLDGCVMLKSPIAKGAEYYRSATMPSRRDTEEKGKDGDQISPKILLAKHVRGCRQVREALRNMLKIQGPLAAVEAREHDALGGVGDKGMQFTSKSFRSFMGSLGVELQSRPENPTERMNHNAKTMISQYVRGHQSSWNKLLPEITIAINSSAVDSMSFSPPFLLLEREPSLLAALYDEVTPG</sequence>
<dbReference type="SUPFAM" id="SSF53098">
    <property type="entry name" value="Ribonuclease H-like"/>
    <property type="match status" value="1"/>
</dbReference>
<reference evidence="2 3" key="1">
    <citation type="journal article" date="2019" name="J. Hered.">
        <title>An Improved Genome Assembly for Drosophila navojoa, the Basal Species in the mojavensis Cluster.</title>
        <authorList>
            <person name="Vanderlinde T."/>
            <person name="Dupim E.G."/>
            <person name="Nazario-Yepiz N.O."/>
            <person name="Carvalho A.B."/>
        </authorList>
    </citation>
    <scope>NUCLEOTIDE SEQUENCE [LARGE SCALE GENOMIC DNA]</scope>
    <source>
        <strain evidence="2">Navoj_Jal97</strain>
        <tissue evidence="2">Whole organism</tissue>
    </source>
</reference>
<dbReference type="InterPro" id="IPR036397">
    <property type="entry name" value="RNaseH_sf"/>
</dbReference>
<dbReference type="AlphaFoldDB" id="A0A484AUL8"/>
<dbReference type="Proteomes" id="UP000295192">
    <property type="component" value="Unassembled WGS sequence"/>
</dbReference>
<organism evidence="2 3">
    <name type="scientific">Drosophila navojoa</name>
    <name type="common">Fruit fly</name>
    <dbReference type="NCBI Taxonomy" id="7232"/>
    <lineage>
        <taxon>Eukaryota</taxon>
        <taxon>Metazoa</taxon>
        <taxon>Ecdysozoa</taxon>
        <taxon>Arthropoda</taxon>
        <taxon>Hexapoda</taxon>
        <taxon>Insecta</taxon>
        <taxon>Pterygota</taxon>
        <taxon>Neoptera</taxon>
        <taxon>Endopterygota</taxon>
        <taxon>Diptera</taxon>
        <taxon>Brachycera</taxon>
        <taxon>Muscomorpha</taxon>
        <taxon>Ephydroidea</taxon>
        <taxon>Drosophilidae</taxon>
        <taxon>Drosophila</taxon>
    </lineage>
</organism>
<dbReference type="InterPro" id="IPR012337">
    <property type="entry name" value="RNaseH-like_sf"/>
</dbReference>
<proteinExistence type="predicted"/>
<evidence type="ECO:0000256" key="1">
    <source>
        <dbReference type="SAM" id="MobiDB-lite"/>
    </source>
</evidence>
<dbReference type="EMBL" id="LSRL02001212">
    <property type="protein sequence ID" value="TDG39245.1"/>
    <property type="molecule type" value="Genomic_DNA"/>
</dbReference>
<comment type="caution">
    <text evidence="2">The sequence shown here is derived from an EMBL/GenBank/DDBJ whole genome shotgun (WGS) entry which is preliminary data.</text>
</comment>
<feature type="compositionally biased region" description="Basic and acidic residues" evidence="1">
    <location>
        <begin position="58"/>
        <end position="68"/>
    </location>
</feature>
<dbReference type="GO" id="GO:0003676">
    <property type="term" value="F:nucleic acid binding"/>
    <property type="evidence" value="ECO:0007669"/>
    <property type="project" value="InterPro"/>
</dbReference>